<dbReference type="Pfam" id="PF01925">
    <property type="entry name" value="TauE"/>
    <property type="match status" value="1"/>
</dbReference>
<feature type="transmembrane region" description="Helical" evidence="5">
    <location>
        <begin position="47"/>
        <end position="67"/>
    </location>
</feature>
<feature type="transmembrane region" description="Helical" evidence="5">
    <location>
        <begin position="159"/>
        <end position="179"/>
    </location>
</feature>
<dbReference type="InterPro" id="IPR051598">
    <property type="entry name" value="TSUP/Inactive_protease-like"/>
</dbReference>
<accession>X1EDR3</accession>
<feature type="transmembrane region" description="Helical" evidence="5">
    <location>
        <begin position="79"/>
        <end position="98"/>
    </location>
</feature>
<dbReference type="GO" id="GO:0016020">
    <property type="term" value="C:membrane"/>
    <property type="evidence" value="ECO:0007669"/>
    <property type="project" value="UniProtKB-SubCell"/>
</dbReference>
<dbReference type="AlphaFoldDB" id="X1EDR3"/>
<dbReference type="InterPro" id="IPR002781">
    <property type="entry name" value="TM_pro_TauE-like"/>
</dbReference>
<evidence type="ECO:0000313" key="6">
    <source>
        <dbReference type="EMBL" id="GAH15289.1"/>
    </source>
</evidence>
<dbReference type="EMBL" id="BART01034177">
    <property type="protein sequence ID" value="GAH15289.1"/>
    <property type="molecule type" value="Genomic_DNA"/>
</dbReference>
<dbReference type="PANTHER" id="PTHR43701:SF2">
    <property type="entry name" value="MEMBRANE TRANSPORTER PROTEIN YJNA-RELATED"/>
    <property type="match status" value="1"/>
</dbReference>
<comment type="subcellular location">
    <subcellularLocation>
        <location evidence="1">Membrane</location>
        <topology evidence="1">Multi-pass membrane protein</topology>
    </subcellularLocation>
</comment>
<comment type="caution">
    <text evidence="6">The sequence shown here is derived from an EMBL/GenBank/DDBJ whole genome shotgun (WGS) entry which is preliminary data.</text>
</comment>
<gene>
    <name evidence="6" type="ORF">S01H4_58501</name>
</gene>
<sequence>MDYYWYTILLLFLIGILIGTIAVLSGMGGGVISVPLMTILFMVSEDIAVGSSCLIILISSGFGFILLKRQKRINIKLCLICSIFTIIGSLISTILFIIYPIDNYLLRLIFACVMIYVSINLIFRKDPASKNKNSNESENISESFSLEFKNHKNFFKKGIPLFILAGFLANLLGIGGGIVNTPTLHY</sequence>
<keyword evidence="4 5" id="KW-0472">Membrane</keyword>
<evidence type="ECO:0000256" key="4">
    <source>
        <dbReference type="ARBA" id="ARBA00023136"/>
    </source>
</evidence>
<evidence type="ECO:0000256" key="2">
    <source>
        <dbReference type="ARBA" id="ARBA00022692"/>
    </source>
</evidence>
<feature type="transmembrane region" description="Helical" evidence="5">
    <location>
        <begin position="7"/>
        <end position="27"/>
    </location>
</feature>
<proteinExistence type="predicted"/>
<evidence type="ECO:0008006" key="7">
    <source>
        <dbReference type="Google" id="ProtNLM"/>
    </source>
</evidence>
<keyword evidence="2 5" id="KW-0812">Transmembrane</keyword>
<dbReference type="PANTHER" id="PTHR43701">
    <property type="entry name" value="MEMBRANE TRANSPORTER PROTEIN MJ0441-RELATED"/>
    <property type="match status" value="1"/>
</dbReference>
<protein>
    <recommendedName>
        <fullName evidence="7">Membrane transporter protein</fullName>
    </recommendedName>
</protein>
<feature type="non-terminal residue" evidence="6">
    <location>
        <position position="186"/>
    </location>
</feature>
<feature type="transmembrane region" description="Helical" evidence="5">
    <location>
        <begin position="104"/>
        <end position="123"/>
    </location>
</feature>
<evidence type="ECO:0000256" key="1">
    <source>
        <dbReference type="ARBA" id="ARBA00004141"/>
    </source>
</evidence>
<name>X1EDR3_9ZZZZ</name>
<evidence type="ECO:0000256" key="5">
    <source>
        <dbReference type="SAM" id="Phobius"/>
    </source>
</evidence>
<keyword evidence="3 5" id="KW-1133">Transmembrane helix</keyword>
<reference evidence="6" key="1">
    <citation type="journal article" date="2014" name="Front. Microbiol.">
        <title>High frequency of phylogenetically diverse reductive dehalogenase-homologous genes in deep subseafloor sedimentary metagenomes.</title>
        <authorList>
            <person name="Kawai M."/>
            <person name="Futagami T."/>
            <person name="Toyoda A."/>
            <person name="Takaki Y."/>
            <person name="Nishi S."/>
            <person name="Hori S."/>
            <person name="Arai W."/>
            <person name="Tsubouchi T."/>
            <person name="Morono Y."/>
            <person name="Uchiyama I."/>
            <person name="Ito T."/>
            <person name="Fujiyama A."/>
            <person name="Inagaki F."/>
            <person name="Takami H."/>
        </authorList>
    </citation>
    <scope>NUCLEOTIDE SEQUENCE</scope>
    <source>
        <strain evidence="6">Expedition CK06-06</strain>
    </source>
</reference>
<organism evidence="6">
    <name type="scientific">marine sediment metagenome</name>
    <dbReference type="NCBI Taxonomy" id="412755"/>
    <lineage>
        <taxon>unclassified sequences</taxon>
        <taxon>metagenomes</taxon>
        <taxon>ecological metagenomes</taxon>
    </lineage>
</organism>
<evidence type="ECO:0000256" key="3">
    <source>
        <dbReference type="ARBA" id="ARBA00022989"/>
    </source>
</evidence>